<proteinExistence type="predicted"/>
<evidence type="ECO:0000313" key="1">
    <source>
        <dbReference type="EMBL" id="SUM56474.1"/>
    </source>
</evidence>
<protein>
    <submittedName>
        <fullName evidence="1">Transposase</fullName>
    </submittedName>
</protein>
<dbReference type="GO" id="GO:0004803">
    <property type="term" value="F:transposase activity"/>
    <property type="evidence" value="ECO:0007669"/>
    <property type="project" value="TreeGrafter"/>
</dbReference>
<evidence type="ECO:0000313" key="2">
    <source>
        <dbReference type="Proteomes" id="UP000254100"/>
    </source>
</evidence>
<dbReference type="PANTHER" id="PTHR10948">
    <property type="entry name" value="TRANSPOSASE"/>
    <property type="match status" value="1"/>
</dbReference>
<dbReference type="EMBL" id="UHDT01000001">
    <property type="protein sequence ID" value="SUM56474.1"/>
    <property type="molecule type" value="Genomic_DNA"/>
</dbReference>
<name>A0A380GRS2_9STAP</name>
<sequence length="82" mass="9839">MTNIYFTHPFSSYERGTSENQHKMIRRFIPKAHDLSDVSTTLIKSIQQYMNDYPRKKLNYSTAHHQMAECLKQLNLYKHFQS</sequence>
<organism evidence="1 2">
    <name type="scientific">Staphylococcus microti</name>
    <dbReference type="NCBI Taxonomy" id="569857"/>
    <lineage>
        <taxon>Bacteria</taxon>
        <taxon>Bacillati</taxon>
        <taxon>Bacillota</taxon>
        <taxon>Bacilli</taxon>
        <taxon>Bacillales</taxon>
        <taxon>Staphylococcaceae</taxon>
        <taxon>Staphylococcus</taxon>
    </lineage>
</organism>
<dbReference type="GO" id="GO:0005829">
    <property type="term" value="C:cytosol"/>
    <property type="evidence" value="ECO:0007669"/>
    <property type="project" value="TreeGrafter"/>
</dbReference>
<dbReference type="AlphaFoldDB" id="A0A380GRS2"/>
<dbReference type="GO" id="GO:0032196">
    <property type="term" value="P:transposition"/>
    <property type="evidence" value="ECO:0007669"/>
    <property type="project" value="TreeGrafter"/>
</dbReference>
<dbReference type="InterPro" id="IPR051917">
    <property type="entry name" value="Transposase-Integrase"/>
</dbReference>
<gene>
    <name evidence="1" type="ORF">NCTC13832_00105</name>
</gene>
<dbReference type="SUPFAM" id="SSF53098">
    <property type="entry name" value="Ribonuclease H-like"/>
    <property type="match status" value="1"/>
</dbReference>
<reference evidence="1 2" key="1">
    <citation type="submission" date="2018-06" db="EMBL/GenBank/DDBJ databases">
        <authorList>
            <consortium name="Pathogen Informatics"/>
            <person name="Doyle S."/>
        </authorList>
    </citation>
    <scope>NUCLEOTIDE SEQUENCE [LARGE SCALE GENOMIC DNA]</scope>
    <source>
        <strain evidence="1 2">NCTC13832</strain>
    </source>
</reference>
<accession>A0A380GRS2</accession>
<dbReference type="PANTHER" id="PTHR10948:SF23">
    <property type="entry name" value="TRANSPOSASE INSI FOR INSERTION SEQUENCE ELEMENT IS30A-RELATED"/>
    <property type="match status" value="1"/>
</dbReference>
<dbReference type="InterPro" id="IPR012337">
    <property type="entry name" value="RNaseH-like_sf"/>
</dbReference>
<dbReference type="Proteomes" id="UP000254100">
    <property type="component" value="Unassembled WGS sequence"/>
</dbReference>